<feature type="domain" description="BIG2" evidence="1">
    <location>
        <begin position="82"/>
        <end position="121"/>
    </location>
</feature>
<dbReference type="AlphaFoldDB" id="A0A6S7CIF5"/>
<dbReference type="Pfam" id="PF02368">
    <property type="entry name" value="Big_2"/>
    <property type="match status" value="1"/>
</dbReference>
<dbReference type="RefSeq" id="WP_175167204.1">
    <property type="nucleotide sequence ID" value="NZ_CADIKW010000003.1"/>
</dbReference>
<evidence type="ECO:0000313" key="3">
    <source>
        <dbReference type="Proteomes" id="UP000494272"/>
    </source>
</evidence>
<dbReference type="InterPro" id="IPR015919">
    <property type="entry name" value="Cadherin-like_sf"/>
</dbReference>
<name>A0A6S7CIF5_9BURK</name>
<accession>A0A6S7CIF5</accession>
<dbReference type="EMBL" id="CADIKW010000003">
    <property type="protein sequence ID" value="CAB3850899.1"/>
    <property type="molecule type" value="Genomic_DNA"/>
</dbReference>
<dbReference type="InterPro" id="IPR003343">
    <property type="entry name" value="Big_2"/>
</dbReference>
<evidence type="ECO:0000313" key="2">
    <source>
        <dbReference type="EMBL" id="CAB3850899.1"/>
    </source>
</evidence>
<dbReference type="Proteomes" id="UP000494272">
    <property type="component" value="Unassembled WGS sequence"/>
</dbReference>
<proteinExistence type="predicted"/>
<gene>
    <name evidence="2" type="ORF">LMG26841_01945</name>
</gene>
<keyword evidence="3" id="KW-1185">Reference proteome</keyword>
<dbReference type="PROSITE" id="PS51257">
    <property type="entry name" value="PROKAR_LIPOPROTEIN"/>
    <property type="match status" value="1"/>
</dbReference>
<dbReference type="GeneID" id="94355488"/>
<dbReference type="GO" id="GO:0016020">
    <property type="term" value="C:membrane"/>
    <property type="evidence" value="ECO:0007669"/>
    <property type="project" value="InterPro"/>
</dbReference>
<organism evidence="2 3">
    <name type="scientific">Achromobacter dolens</name>
    <dbReference type="NCBI Taxonomy" id="1287738"/>
    <lineage>
        <taxon>Bacteria</taxon>
        <taxon>Pseudomonadati</taxon>
        <taxon>Pseudomonadota</taxon>
        <taxon>Betaproteobacteria</taxon>
        <taxon>Burkholderiales</taxon>
        <taxon>Alcaligenaceae</taxon>
        <taxon>Achromobacter</taxon>
    </lineage>
</organism>
<dbReference type="InterPro" id="IPR008964">
    <property type="entry name" value="Invasin/intimin_cell_adhesion"/>
</dbReference>
<dbReference type="InterPro" id="IPR013783">
    <property type="entry name" value="Ig-like_fold"/>
</dbReference>
<dbReference type="GO" id="GO:0005509">
    <property type="term" value="F:calcium ion binding"/>
    <property type="evidence" value="ECO:0007669"/>
    <property type="project" value="InterPro"/>
</dbReference>
<dbReference type="SUPFAM" id="SSF49373">
    <property type="entry name" value="Invasin/intimin cell-adhesion fragments"/>
    <property type="match status" value="1"/>
</dbReference>
<dbReference type="SUPFAM" id="SSF49313">
    <property type="entry name" value="Cadherin-like"/>
    <property type="match status" value="2"/>
</dbReference>
<dbReference type="Pfam" id="PF05345">
    <property type="entry name" value="He_PIG"/>
    <property type="match status" value="8"/>
</dbReference>
<evidence type="ECO:0000259" key="1">
    <source>
        <dbReference type="Pfam" id="PF02368"/>
    </source>
</evidence>
<protein>
    <recommendedName>
        <fullName evidence="1">BIG2 domain-containing protein</fullName>
    </recommendedName>
</protein>
<reference evidence="2 3" key="1">
    <citation type="submission" date="2020-04" db="EMBL/GenBank/DDBJ databases">
        <authorList>
            <person name="De Canck E."/>
        </authorList>
    </citation>
    <scope>NUCLEOTIDE SEQUENCE [LARGE SCALE GENOMIC DNA]</scope>
    <source>
        <strain evidence="2 3">LMG 26841</strain>
    </source>
</reference>
<dbReference type="Gene3D" id="2.60.40.1080">
    <property type="match status" value="1"/>
</dbReference>
<sequence>MTSRKKIVQFLKTPFYLALYTLTGACLVLALAWVDLAVAQSRLSVISVVVQRVSVTPRLGFAQASVTLTVGDAVGNPALSDQPASKGAITYRSSDDAIARVAADGTVTAVAAGSATISATQAADLPGFEAGAGSYQVTVAGPLSASANFTSRSWLVGVAVGADVVPVSGGGGIGKLHYAVTPALPAGLEFSVETGAVTGSALVPSPLTDYTVTVTDSGTPPGAATARFSLAIGAALLSTVNRATWVAQAGDPLNDTPVSAVGGIGTLGYAVAPALPAGLTMDASTGAITGSAAMASPRTEYTVTVTDGASPSHEVSANFTLEIRGLLTAVATSSGTTDAVVGRELSYQPVTAAGGVGALHYSVSPALPAGLALDEATGMLTGSAVAVAPLTTYAVTVTDSDSPAHTVTASFMMEVGETISVTSRVDAISVTEGDPVTVAAPVEASGGVGARHFEISPALPAGLGLDASDGGISGSAVGESAETVYTVTVSDSVGQRASSAFSLRVFPILQTNVPNAGEVHRVHDTVSYTPALTWGGVPPYRYSVTPALPAGLALNAGTGAITGVTTTPSLLATYTYTVTDSAMPEHSAKGTFSLLVVPALTAATVKPAVSIMVDAEIVDEAPVNAVGGLGLLHFSVQPPLPDGLQMEERNGKIKNVPGTPIAVSPATEYTVTVTDSADPLQTVTATFTLAVHGNLAAALNLPYTTQALNEPLTAYAPVTASGGVGSLSYDVAPPLPDGLTMDRATGVISGTPTVEQLDTNIARYTVTISDTASPAHTVQERFGLLAFERPTANVRVPVKAYMIGDAVSYSPVQGGGAGGRKLEYRMLHGGLPAGLTMDSTTGEITGTALEVSPSNTFAVAISDPLVEAVPTSAFFNLEIAPALAVQLTSDALAGPAVGEPDVTLDSFVTVSGGVGDVAMTAALGVADLLEFTKAGTDSRAPRNLRVRPGAAPGMSSAIKVTVTDAAGHAVNKSFTVTWP</sequence>
<dbReference type="Gene3D" id="2.60.40.10">
    <property type="entry name" value="Immunoglobulins"/>
    <property type="match status" value="8"/>
</dbReference>